<protein>
    <recommendedName>
        <fullName evidence="1">Helicase/UvrB N-terminal domain-containing protein</fullName>
    </recommendedName>
</protein>
<sequence length="105" mass="11917">QKFESWRKYQRQAVEFVVESDSKFTAIDAPTGIGKTLMGNSVMSLFGGKGYYLVGTKALQEQVVRDYPDVKVLKGRSNFKCRLFDVTCDQCPYSAINKECPEKDM</sequence>
<dbReference type="SUPFAM" id="SSF52540">
    <property type="entry name" value="P-loop containing nucleoside triphosphate hydrolases"/>
    <property type="match status" value="1"/>
</dbReference>
<dbReference type="GO" id="GO:0016787">
    <property type="term" value="F:hydrolase activity"/>
    <property type="evidence" value="ECO:0007669"/>
    <property type="project" value="InterPro"/>
</dbReference>
<proteinExistence type="predicted"/>
<dbReference type="GO" id="GO:0003677">
    <property type="term" value="F:DNA binding"/>
    <property type="evidence" value="ECO:0007669"/>
    <property type="project" value="InterPro"/>
</dbReference>
<accession>X1L011</accession>
<evidence type="ECO:0000259" key="1">
    <source>
        <dbReference type="Pfam" id="PF04851"/>
    </source>
</evidence>
<dbReference type="InterPro" id="IPR006935">
    <property type="entry name" value="Helicase/UvrB_N"/>
</dbReference>
<dbReference type="EMBL" id="BARU01047429">
    <property type="protein sequence ID" value="GAH99235.1"/>
    <property type="molecule type" value="Genomic_DNA"/>
</dbReference>
<reference evidence="2" key="1">
    <citation type="journal article" date="2014" name="Front. Microbiol.">
        <title>High frequency of phylogenetically diverse reductive dehalogenase-homologous genes in deep subseafloor sedimentary metagenomes.</title>
        <authorList>
            <person name="Kawai M."/>
            <person name="Futagami T."/>
            <person name="Toyoda A."/>
            <person name="Takaki Y."/>
            <person name="Nishi S."/>
            <person name="Hori S."/>
            <person name="Arai W."/>
            <person name="Tsubouchi T."/>
            <person name="Morono Y."/>
            <person name="Uchiyama I."/>
            <person name="Ito T."/>
            <person name="Fujiyama A."/>
            <person name="Inagaki F."/>
            <person name="Takami H."/>
        </authorList>
    </citation>
    <scope>NUCLEOTIDE SEQUENCE</scope>
    <source>
        <strain evidence="2">Expedition CK06-06</strain>
    </source>
</reference>
<dbReference type="InterPro" id="IPR027417">
    <property type="entry name" value="P-loop_NTPase"/>
</dbReference>
<feature type="non-terminal residue" evidence="2">
    <location>
        <position position="1"/>
    </location>
</feature>
<feature type="domain" description="Helicase/UvrB N-terminal" evidence="1">
    <location>
        <begin position="5"/>
        <end position="70"/>
    </location>
</feature>
<evidence type="ECO:0000313" key="2">
    <source>
        <dbReference type="EMBL" id="GAH99235.1"/>
    </source>
</evidence>
<dbReference type="GO" id="GO:0005524">
    <property type="term" value="F:ATP binding"/>
    <property type="evidence" value="ECO:0007669"/>
    <property type="project" value="InterPro"/>
</dbReference>
<dbReference type="AlphaFoldDB" id="X1L011"/>
<organism evidence="2">
    <name type="scientific">marine sediment metagenome</name>
    <dbReference type="NCBI Taxonomy" id="412755"/>
    <lineage>
        <taxon>unclassified sequences</taxon>
        <taxon>metagenomes</taxon>
        <taxon>ecological metagenomes</taxon>
    </lineage>
</organism>
<comment type="caution">
    <text evidence="2">The sequence shown here is derived from an EMBL/GenBank/DDBJ whole genome shotgun (WGS) entry which is preliminary data.</text>
</comment>
<dbReference type="Gene3D" id="3.40.50.300">
    <property type="entry name" value="P-loop containing nucleotide triphosphate hydrolases"/>
    <property type="match status" value="1"/>
</dbReference>
<feature type="non-terminal residue" evidence="2">
    <location>
        <position position="105"/>
    </location>
</feature>
<dbReference type="Pfam" id="PF04851">
    <property type="entry name" value="ResIII"/>
    <property type="match status" value="1"/>
</dbReference>
<gene>
    <name evidence="2" type="ORF">S03H2_71074</name>
</gene>
<name>X1L011_9ZZZZ</name>